<dbReference type="RefSeq" id="WP_367780092.1">
    <property type="nucleotide sequence ID" value="NZ_JBFMIA010000012.1"/>
</dbReference>
<dbReference type="EMBL" id="JBFMIA010000012">
    <property type="protein sequence ID" value="MEW9502600.1"/>
    <property type="molecule type" value="Genomic_DNA"/>
</dbReference>
<evidence type="ECO:0000313" key="2">
    <source>
        <dbReference type="Proteomes" id="UP001556040"/>
    </source>
</evidence>
<reference evidence="1 2" key="1">
    <citation type="journal article" date="1979" name="Int. J. Syst. Evol. Microbiol.">
        <title>Bacillus globisporus subsp. marinus subsp. nov.</title>
        <authorList>
            <person name="Liu H."/>
        </authorList>
    </citation>
    <scope>NUCLEOTIDE SEQUENCE [LARGE SCALE GENOMIC DNA]</scope>
    <source>
        <strain evidence="1 2">DSM 1297</strain>
    </source>
</reference>
<dbReference type="CDD" id="cd16412">
    <property type="entry name" value="dndB"/>
    <property type="match status" value="1"/>
</dbReference>
<keyword evidence="2" id="KW-1185">Reference proteome</keyword>
<accession>A0ABV3Q5H9</accession>
<gene>
    <name evidence="1" type="primary">dndB</name>
    <name evidence="1" type="ORF">AB1471_12455</name>
</gene>
<evidence type="ECO:0000313" key="1">
    <source>
        <dbReference type="EMBL" id="MEW9502600.1"/>
    </source>
</evidence>
<dbReference type="Pfam" id="PF14072">
    <property type="entry name" value="DndB"/>
    <property type="match status" value="1"/>
</dbReference>
<name>A0ABV3Q5H9_9BACL</name>
<comment type="caution">
    <text evidence="1">The sequence shown here is derived from an EMBL/GenBank/DDBJ whole genome shotgun (WGS) entry which is preliminary data.</text>
</comment>
<dbReference type="NCBIfam" id="TIGR03233">
    <property type="entry name" value="DNA_S_dndB"/>
    <property type="match status" value="1"/>
</dbReference>
<proteinExistence type="predicted"/>
<dbReference type="InterPro" id="IPR017601">
    <property type="entry name" value="DGQHR-contain_dom"/>
</dbReference>
<protein>
    <submittedName>
        <fullName evidence="1">DNA sulfur modification protein DndB</fullName>
    </submittedName>
</protein>
<dbReference type="NCBIfam" id="TIGR03187">
    <property type="entry name" value="DGQHR"/>
    <property type="match status" value="1"/>
</dbReference>
<sequence>METGFTYNFSAIRGLQASKEYYIAMCPLKIIPKLFIFDEEELPASHRAQRILNKNRIPEITNYIVEYREDYVFSSITASIDGNVSFIPLSEAPGKRDLGTLSISLDARFLINDGQHRRAAIEEALKIQPELGEETISVVFYLDTGLNKAQQMFSDLNRHAVNTTSSIGILYNHRDKMSLVTKSLTEDIPFLRRYTDTERVSLSKNSPKIIALNHIFNTNLKLLGKKKGDPITAGDEKYIKKFWSLLVETIVEWKMILTREINPKELRMNYIIGHGVFLESMGIVGNYLRTFHPDDWQQYIKKLKTIDWARSNENLWMGRAFSSNGRIQKNTHTICLTSIQIKKLLGLALTEQEEKTETSFQKGKGIYT</sequence>
<dbReference type="InterPro" id="IPR017642">
    <property type="entry name" value="DNA_S_mod_DndB"/>
</dbReference>
<organism evidence="1 2">
    <name type="scientific">Jeotgalibacillus marinus</name>
    <dbReference type="NCBI Taxonomy" id="86667"/>
    <lineage>
        <taxon>Bacteria</taxon>
        <taxon>Bacillati</taxon>
        <taxon>Bacillota</taxon>
        <taxon>Bacilli</taxon>
        <taxon>Bacillales</taxon>
        <taxon>Caryophanaceae</taxon>
        <taxon>Jeotgalibacillus</taxon>
    </lineage>
</organism>
<dbReference type="Proteomes" id="UP001556040">
    <property type="component" value="Unassembled WGS sequence"/>
</dbReference>